<evidence type="ECO:0000313" key="4">
    <source>
        <dbReference type="Proteomes" id="UP001607303"/>
    </source>
</evidence>
<name>A0ABD2BY48_VESMC</name>
<keyword evidence="1" id="KW-0175">Coiled coil</keyword>
<comment type="caution">
    <text evidence="3">The sequence shown here is derived from an EMBL/GenBank/DDBJ whole genome shotgun (WGS) entry which is preliminary data.</text>
</comment>
<accession>A0ABD2BY48</accession>
<keyword evidence="4" id="KW-1185">Reference proteome</keyword>
<protein>
    <submittedName>
        <fullName evidence="3">PHD finger protein rhinoceros-like</fullName>
    </submittedName>
</protein>
<dbReference type="Proteomes" id="UP001607303">
    <property type="component" value="Unassembled WGS sequence"/>
</dbReference>
<dbReference type="EMBL" id="JAYRBN010000065">
    <property type="protein sequence ID" value="KAL2737504.1"/>
    <property type="molecule type" value="Genomic_DNA"/>
</dbReference>
<feature type="coiled-coil region" evidence="1">
    <location>
        <begin position="625"/>
        <end position="653"/>
    </location>
</feature>
<gene>
    <name evidence="3" type="ORF">V1477_012460</name>
</gene>
<sequence>MKNYASNDLERSSHPEFIQNDLETSIRKWNDEVKIALSAILAVAVGHPGVLLNPAALAYARLLPGAPIGLDGRVVDTPEVSLAKAEHAAAHVNERINLANEAVKSTEVLLPATYGVPLAAPLLAPALSLTATKLSPGAPIGVDGRVVDTPEVAVAKAEHAAAHVNERLGLAQEAVKAASADLPLVVNEGGVYVIGGGVTTAAATAAAAAAAAAVVATETVVVDPHPTSRHASLGEYPRCLEKRPIVCRLMAVYPGTKESERLNRYIDSGRYAHEKAIRCCHLKITTTRVTYLIDTSFQILLLIVLIANTRAGYIAGPPSSYGEPRLETQRSATRFAPPAPVGQDGNVIDTPEVAQAKAAHFAEFAKAAARAVEESKNQKATFDDPSNPRTTLSQSYNSYPSNVQQTGAPLYRQQTYQPTYQQPQTPYQQPLGYQNNPLPSLQSQYNHPPVHSVNPHTYQQTTQYEQPNRPNFINQKTNNFAPPAKATFIPAPLAEDGTVLDTPEVAALKAARLAELADAEARAYKYGATAAREFPGSQGQVYPEAQAGPSPINYNSAGSQFGPSYPSGSTQSFAPQQGPFSKSFQPGQGYQSHNYQSPQYFRYNGARLIAPLLCGLHRAIKLDHCVWEEEEEEEEEEEKEEEMKEEKKNLYIVLSMLLVMASTVKAKYILAPLYEYRGPPAPLSKDGRVLETAEVLRARNAHMAAHVEALSRIREIERNDYSERMTRPTMSPIMSPMMSPMMTMKTSTRTRSIAPLSPDGRVIDTPEVAQAKAAHLATHARTTSRLAAAAASAATAQYRLDVYDGRRNLVYLAPVRVNYPTVSSVGYRGPPAPIGPDGRVIDTPEVARARAAHMKARAHALAMLSHIN</sequence>
<evidence type="ECO:0000313" key="3">
    <source>
        <dbReference type="EMBL" id="KAL2737504.1"/>
    </source>
</evidence>
<dbReference type="AlphaFoldDB" id="A0ABD2BY48"/>
<evidence type="ECO:0000256" key="2">
    <source>
        <dbReference type="SAM" id="MobiDB-lite"/>
    </source>
</evidence>
<feature type="region of interest" description="Disordered" evidence="2">
    <location>
        <begin position="375"/>
        <end position="404"/>
    </location>
</feature>
<evidence type="ECO:0000256" key="1">
    <source>
        <dbReference type="SAM" id="Coils"/>
    </source>
</evidence>
<reference evidence="3 4" key="1">
    <citation type="journal article" date="2024" name="Ann. Entomol. Soc. Am.">
        <title>Genomic analyses of the southern and eastern yellowjacket wasps (Hymenoptera: Vespidae) reveal evolutionary signatures of social life.</title>
        <authorList>
            <person name="Catto M.A."/>
            <person name="Caine P.B."/>
            <person name="Orr S.E."/>
            <person name="Hunt B.G."/>
            <person name="Goodisman M.A.D."/>
        </authorList>
    </citation>
    <scope>NUCLEOTIDE SEQUENCE [LARGE SCALE GENOMIC DNA]</scope>
    <source>
        <strain evidence="3">232</strain>
        <tissue evidence="3">Head and thorax</tissue>
    </source>
</reference>
<feature type="compositionally biased region" description="Polar residues" evidence="2">
    <location>
        <begin position="387"/>
        <end position="404"/>
    </location>
</feature>
<feature type="region of interest" description="Disordered" evidence="2">
    <location>
        <begin position="555"/>
        <end position="589"/>
    </location>
</feature>
<proteinExistence type="predicted"/>
<organism evidence="3 4">
    <name type="scientific">Vespula maculifrons</name>
    <name type="common">Eastern yellow jacket</name>
    <name type="synonym">Wasp</name>
    <dbReference type="NCBI Taxonomy" id="7453"/>
    <lineage>
        <taxon>Eukaryota</taxon>
        <taxon>Metazoa</taxon>
        <taxon>Ecdysozoa</taxon>
        <taxon>Arthropoda</taxon>
        <taxon>Hexapoda</taxon>
        <taxon>Insecta</taxon>
        <taxon>Pterygota</taxon>
        <taxon>Neoptera</taxon>
        <taxon>Endopterygota</taxon>
        <taxon>Hymenoptera</taxon>
        <taxon>Apocrita</taxon>
        <taxon>Aculeata</taxon>
        <taxon>Vespoidea</taxon>
        <taxon>Vespidae</taxon>
        <taxon>Vespinae</taxon>
        <taxon>Vespula</taxon>
    </lineage>
</organism>